<dbReference type="Gene3D" id="3.40.190.10">
    <property type="entry name" value="Periplasmic binding protein-like II"/>
    <property type="match status" value="2"/>
</dbReference>
<name>A0A7M1SUE2_9MICO</name>
<dbReference type="SUPFAM" id="SSF53850">
    <property type="entry name" value="Periplasmic binding protein-like II"/>
    <property type="match status" value="1"/>
</dbReference>
<dbReference type="PANTHER" id="PTHR43649:SF30">
    <property type="entry name" value="ABC TRANSPORTER SUBSTRATE-BINDING PROTEIN"/>
    <property type="match status" value="1"/>
</dbReference>
<gene>
    <name evidence="2" type="ORF">IM660_01955</name>
</gene>
<dbReference type="Proteomes" id="UP000593758">
    <property type="component" value="Chromosome"/>
</dbReference>
<dbReference type="AlphaFoldDB" id="A0A7M1SUE2"/>
<feature type="signal peptide" evidence="1">
    <location>
        <begin position="1"/>
        <end position="22"/>
    </location>
</feature>
<protein>
    <submittedName>
        <fullName evidence="2">Carbohydrate ABC transporter substrate-binding protein</fullName>
    </submittedName>
</protein>
<dbReference type="KEGG" id="halt:IM660_01955"/>
<dbReference type="Pfam" id="PF01547">
    <property type="entry name" value="SBP_bac_1"/>
    <property type="match status" value="1"/>
</dbReference>
<organism evidence="2 3">
    <name type="scientific">Ruania alkalisoli</name>
    <dbReference type="NCBI Taxonomy" id="2779775"/>
    <lineage>
        <taxon>Bacteria</taxon>
        <taxon>Bacillati</taxon>
        <taxon>Actinomycetota</taxon>
        <taxon>Actinomycetes</taxon>
        <taxon>Micrococcales</taxon>
        <taxon>Ruaniaceae</taxon>
        <taxon>Ruania</taxon>
    </lineage>
</organism>
<dbReference type="EMBL" id="CP063169">
    <property type="protein sequence ID" value="QOR71101.1"/>
    <property type="molecule type" value="Genomic_DNA"/>
</dbReference>
<dbReference type="PANTHER" id="PTHR43649">
    <property type="entry name" value="ARABINOSE-BINDING PROTEIN-RELATED"/>
    <property type="match status" value="1"/>
</dbReference>
<dbReference type="InterPro" id="IPR006059">
    <property type="entry name" value="SBP"/>
</dbReference>
<sequence length="431" mass="45233">MNLVNRRTFLTGASVVAGTSFAGMLTACSSDDNGGGANGGGALDLRMSWWGSDAINGAVTSMVDLANQNVEGVAIEGEFTAFDTYFDRLTTQVASDNHPDLFEMSVPGLREYAENGALLELDSLDSLDLSTYSDAAVDVGKVNGTLYGVPWGVAAQTAFLDVGSFESAGVAIPDGRWTWSEFADAMQNISDATEDGFYGTGDHGGYDTFLEIFVRQRGGTLFTADGLGFTPDDLSAWLTYWEELRQSGAATPADVTAEGGLGLNDSPMIRGLAAVRFAGINILDAVHNLNDGPADFTSFPVAEDGTTGQYPRPAVYFCASSATEDPEKVGEVMNYILNDPEAREPLGLLLGVPASSTVADELSAAGDENTARVIEYTASETEGAVAPEPAPVGANTVRDLLKRANEEVGFGSASVDQAVEQFFSEAEGAFA</sequence>
<evidence type="ECO:0000313" key="3">
    <source>
        <dbReference type="Proteomes" id="UP000593758"/>
    </source>
</evidence>
<evidence type="ECO:0000256" key="1">
    <source>
        <dbReference type="SAM" id="SignalP"/>
    </source>
</evidence>
<evidence type="ECO:0000313" key="2">
    <source>
        <dbReference type="EMBL" id="QOR71101.1"/>
    </source>
</evidence>
<keyword evidence="1" id="KW-0732">Signal</keyword>
<accession>A0A7M1SUE2</accession>
<dbReference type="PROSITE" id="PS51257">
    <property type="entry name" value="PROKAR_LIPOPROTEIN"/>
    <property type="match status" value="1"/>
</dbReference>
<proteinExistence type="predicted"/>
<dbReference type="RefSeq" id="WP_193497769.1">
    <property type="nucleotide sequence ID" value="NZ_CP063169.1"/>
</dbReference>
<dbReference type="InterPro" id="IPR050490">
    <property type="entry name" value="Bact_solute-bd_prot1"/>
</dbReference>
<reference evidence="2 3" key="1">
    <citation type="submission" date="2020-10" db="EMBL/GenBank/DDBJ databases">
        <title>Haloactinobacterium sp. RN3S43, a bacterium isolated from saline soil.</title>
        <authorList>
            <person name="Sun J.-Q."/>
        </authorList>
    </citation>
    <scope>NUCLEOTIDE SEQUENCE [LARGE SCALE GENOMIC DNA]</scope>
    <source>
        <strain evidence="2 3">RN3S43</strain>
    </source>
</reference>
<feature type="chain" id="PRO_5038994213" evidence="1">
    <location>
        <begin position="23"/>
        <end position="431"/>
    </location>
</feature>
<keyword evidence="3" id="KW-1185">Reference proteome</keyword>